<dbReference type="RefSeq" id="XP_016041210.1">
    <property type="nucleotide sequence ID" value="XM_016185724.2"/>
</dbReference>
<evidence type="ECO:0000256" key="2">
    <source>
        <dbReference type="ARBA" id="ARBA00007255"/>
    </source>
</evidence>
<keyword evidence="8 11" id="KW-0472">Membrane</keyword>
<dbReference type="PROSITE" id="PS00821">
    <property type="entry name" value="CYTO_HEME_LYASE_1"/>
    <property type="match status" value="1"/>
</dbReference>
<keyword evidence="3 11" id="KW-0349">Heme</keyword>
<keyword evidence="4 11" id="KW-0479">Metal-binding</keyword>
<dbReference type="InterPro" id="IPR000511">
    <property type="entry name" value="Holocyt_c/c1_synthase"/>
</dbReference>
<keyword evidence="9 11" id="KW-0456">Lyase</keyword>
<feature type="compositionally biased region" description="Basic and acidic residues" evidence="12">
    <location>
        <begin position="40"/>
        <end position="49"/>
    </location>
</feature>
<evidence type="ECO:0000256" key="8">
    <source>
        <dbReference type="ARBA" id="ARBA00023136"/>
    </source>
</evidence>
<dbReference type="EC" id="4.4.1.17" evidence="11"/>
<keyword evidence="5 11" id="KW-0999">Mitochondrion inner membrane</keyword>
<evidence type="ECO:0000256" key="6">
    <source>
        <dbReference type="ARBA" id="ARBA00023004"/>
    </source>
</evidence>
<evidence type="ECO:0000313" key="14">
    <source>
        <dbReference type="RefSeq" id="XP_016041210.1"/>
    </source>
</evidence>
<evidence type="ECO:0000256" key="1">
    <source>
        <dbReference type="ARBA" id="ARBA00004273"/>
    </source>
</evidence>
<name>A0A1S3W4D4_ERIEU</name>
<protein>
    <recommendedName>
        <fullName evidence="11">Holocytochrome c-type synthase</fullName>
        <ecNumber evidence="11">4.4.1.17</ecNumber>
    </recommendedName>
</protein>
<reference evidence="14" key="1">
    <citation type="submission" date="2025-08" db="UniProtKB">
        <authorList>
            <consortium name="RefSeq"/>
        </authorList>
    </citation>
    <scope>IDENTIFICATION</scope>
</reference>
<evidence type="ECO:0000256" key="9">
    <source>
        <dbReference type="ARBA" id="ARBA00023239"/>
    </source>
</evidence>
<organism evidence="13 14">
    <name type="scientific">Erinaceus europaeus</name>
    <name type="common">Western European hedgehog</name>
    <dbReference type="NCBI Taxonomy" id="9365"/>
    <lineage>
        <taxon>Eukaryota</taxon>
        <taxon>Metazoa</taxon>
        <taxon>Chordata</taxon>
        <taxon>Craniata</taxon>
        <taxon>Vertebrata</taxon>
        <taxon>Euteleostomi</taxon>
        <taxon>Mammalia</taxon>
        <taxon>Eutheria</taxon>
        <taxon>Laurasiatheria</taxon>
        <taxon>Eulipotyphla</taxon>
        <taxon>Erinaceidae</taxon>
        <taxon>Erinaceinae</taxon>
        <taxon>Erinaceus</taxon>
    </lineage>
</organism>
<dbReference type="Proteomes" id="UP001652624">
    <property type="component" value="Chromosome X"/>
</dbReference>
<dbReference type="PANTHER" id="PTHR12743">
    <property type="entry name" value="CYTOCHROME C1 HEME LYASE"/>
    <property type="match status" value="1"/>
</dbReference>
<evidence type="ECO:0000256" key="3">
    <source>
        <dbReference type="ARBA" id="ARBA00022617"/>
    </source>
</evidence>
<dbReference type="AlphaFoldDB" id="A0A1S3W4D4"/>
<dbReference type="GeneID" id="103108515"/>
<dbReference type="OrthoDB" id="4243at2759"/>
<evidence type="ECO:0000256" key="12">
    <source>
        <dbReference type="SAM" id="MobiDB-lite"/>
    </source>
</evidence>
<dbReference type="PANTHER" id="PTHR12743:SF0">
    <property type="entry name" value="HOLOCYTOCHROME C-TYPE SYNTHASE"/>
    <property type="match status" value="1"/>
</dbReference>
<feature type="region of interest" description="Disordered" evidence="12">
    <location>
        <begin position="1"/>
        <end position="49"/>
    </location>
</feature>
<gene>
    <name evidence="14" type="primary">LOC103108515</name>
</gene>
<feature type="region of interest" description="Disordered" evidence="12">
    <location>
        <begin position="65"/>
        <end position="86"/>
    </location>
</feature>
<keyword evidence="7 11" id="KW-0496">Mitochondrion</keyword>
<comment type="subcellular location">
    <subcellularLocation>
        <location evidence="1 11">Mitochondrion inner membrane</location>
    </subcellularLocation>
</comment>
<comment type="function">
    <text evidence="11">Lyase that catalyzes the covalent linking of the heme group to the cytochrome C apoprotein to produce the mature functional cytochrome.</text>
</comment>
<dbReference type="GO" id="GO:0046872">
    <property type="term" value="F:metal ion binding"/>
    <property type="evidence" value="ECO:0007669"/>
    <property type="project" value="UniProtKB-KW"/>
</dbReference>
<evidence type="ECO:0000256" key="11">
    <source>
        <dbReference type="RuleBase" id="RU363130"/>
    </source>
</evidence>
<evidence type="ECO:0000256" key="7">
    <source>
        <dbReference type="ARBA" id="ARBA00023128"/>
    </source>
</evidence>
<comment type="catalytic activity">
    <reaction evidence="10">
        <text>holo-[cytochrome c] = apo-[cytochrome c] + heme b</text>
        <dbReference type="Rhea" id="RHEA:22648"/>
        <dbReference type="Rhea" id="RHEA-COMP:10725"/>
        <dbReference type="Rhea" id="RHEA-COMP:10726"/>
        <dbReference type="ChEBI" id="CHEBI:29950"/>
        <dbReference type="ChEBI" id="CHEBI:60344"/>
        <dbReference type="ChEBI" id="CHEBI:83739"/>
        <dbReference type="EC" id="4.4.1.17"/>
    </reaction>
    <physiologicalReaction direction="right-to-left" evidence="10">
        <dbReference type="Rhea" id="RHEA:22650"/>
    </physiologicalReaction>
</comment>
<dbReference type="Pfam" id="PF01265">
    <property type="entry name" value="Cyto_heme_lyase"/>
    <property type="match status" value="1"/>
</dbReference>
<keyword evidence="13" id="KW-1185">Reference proteome</keyword>
<proteinExistence type="inferred from homology"/>
<keyword evidence="6 11" id="KW-0408">Iron</keyword>
<comment type="similarity">
    <text evidence="2 11">Belongs to the cytochrome c-type heme lyase family.</text>
</comment>
<sequence>MGLSASSPAVAVETPSAAPPSGCPMHSEERKGCPVASDSASEHKTYSVPAHQERAYEYVECPVTGKTKDKDDLDPSNLMPPPNQMPAPDQPFALSTVREESSIPRAGSEKKWKWKDEDINQKDMYNIIRIHNQNNEQAWKEILKWEALHAAECPCGPSLIRFGGRAREYSPRARIRSWMGYELPFDRHDWIINRCGTEVRYVIDYYDGGDVNKDYQFTILDVRPAFDSFSAVWDRMKVAWWRWTS</sequence>
<evidence type="ECO:0000256" key="4">
    <source>
        <dbReference type="ARBA" id="ARBA00022723"/>
    </source>
</evidence>
<evidence type="ECO:0000313" key="13">
    <source>
        <dbReference type="Proteomes" id="UP001652624"/>
    </source>
</evidence>
<accession>A0A1S3W4D4</accession>
<dbReference type="GO" id="GO:0005743">
    <property type="term" value="C:mitochondrial inner membrane"/>
    <property type="evidence" value="ECO:0007669"/>
    <property type="project" value="UniProtKB-SubCell"/>
</dbReference>
<evidence type="ECO:0000256" key="5">
    <source>
        <dbReference type="ARBA" id="ARBA00022792"/>
    </source>
</evidence>
<dbReference type="GO" id="GO:0004408">
    <property type="term" value="F:holocytochrome-c synthase activity"/>
    <property type="evidence" value="ECO:0007669"/>
    <property type="project" value="UniProtKB-EC"/>
</dbReference>
<dbReference type="PROSITE" id="PS00822">
    <property type="entry name" value="CYTO_HEME_LYASE_2"/>
    <property type="match status" value="1"/>
</dbReference>
<evidence type="ECO:0000256" key="10">
    <source>
        <dbReference type="ARBA" id="ARBA00023944"/>
    </source>
</evidence>